<dbReference type="Pfam" id="PF13679">
    <property type="entry name" value="Methyltransf_32"/>
    <property type="match status" value="1"/>
</dbReference>
<dbReference type="EMBL" id="CAJNDS010002843">
    <property type="protein sequence ID" value="CAE7616016.1"/>
    <property type="molecule type" value="Genomic_DNA"/>
</dbReference>
<gene>
    <name evidence="2" type="ORF">SNAT2548_LOCUS35019</name>
</gene>
<proteinExistence type="predicted"/>
<dbReference type="OrthoDB" id="407372at2759"/>
<dbReference type="AlphaFoldDB" id="A0A812VDB0"/>
<keyword evidence="3" id="KW-1185">Reference proteome</keyword>
<dbReference type="SUPFAM" id="SSF53335">
    <property type="entry name" value="S-adenosyl-L-methionine-dependent methyltransferases"/>
    <property type="match status" value="1"/>
</dbReference>
<feature type="domain" description="Methyltransferase" evidence="1">
    <location>
        <begin position="154"/>
        <end position="285"/>
    </location>
</feature>
<dbReference type="Proteomes" id="UP000604046">
    <property type="component" value="Unassembled WGS sequence"/>
</dbReference>
<dbReference type="Gene3D" id="3.40.50.150">
    <property type="entry name" value="Vaccinia Virus protein VP39"/>
    <property type="match status" value="1"/>
</dbReference>
<evidence type="ECO:0000259" key="1">
    <source>
        <dbReference type="Pfam" id="PF13679"/>
    </source>
</evidence>
<protein>
    <recommendedName>
        <fullName evidence="1">Methyltransferase domain-containing protein</fullName>
    </recommendedName>
</protein>
<dbReference type="InterPro" id="IPR029063">
    <property type="entry name" value="SAM-dependent_MTases_sf"/>
</dbReference>
<comment type="caution">
    <text evidence="2">The sequence shown here is derived from an EMBL/GenBank/DDBJ whole genome shotgun (WGS) entry which is preliminary data.</text>
</comment>
<accession>A0A812VDB0</accession>
<dbReference type="InterPro" id="IPR025714">
    <property type="entry name" value="Methyltranfer_dom"/>
</dbReference>
<evidence type="ECO:0000313" key="2">
    <source>
        <dbReference type="EMBL" id="CAE7616016.1"/>
    </source>
</evidence>
<sequence length="344" mass="37404">MPADAVQSLRDAVQWHQPVRGRSGATALVQALRQAAPADVLELMLESPSAALAAKARVRHQAAADVAQGLGLSQALVQRLQVLERSIPDAPGKLRCPTCGDELAKRSALLALGERVKKGDEPNPLVRSFFEQPAAAALQQTALHRAANCHNFRQEVSESMAILESLRKLRPWEDEALHFVDLCCGSAMTATFLALSAPKSTVTAVDIRPRQQLPHFREAGIANVSYLCEDMTRPGFLEVMEKALLDVALPVVVLGMHCCGALSVVATQIYNRFPQCVAILLCPCCLLRGIDLKRAETLMPEVPKSLLTVAGAGPDERYERWASGLAQLLPEAVLEYDLRVFVYS</sequence>
<organism evidence="2 3">
    <name type="scientific">Symbiodinium natans</name>
    <dbReference type="NCBI Taxonomy" id="878477"/>
    <lineage>
        <taxon>Eukaryota</taxon>
        <taxon>Sar</taxon>
        <taxon>Alveolata</taxon>
        <taxon>Dinophyceae</taxon>
        <taxon>Suessiales</taxon>
        <taxon>Symbiodiniaceae</taxon>
        <taxon>Symbiodinium</taxon>
    </lineage>
</organism>
<reference evidence="2" key="1">
    <citation type="submission" date="2021-02" db="EMBL/GenBank/DDBJ databases">
        <authorList>
            <person name="Dougan E. K."/>
            <person name="Rhodes N."/>
            <person name="Thang M."/>
            <person name="Chan C."/>
        </authorList>
    </citation>
    <scope>NUCLEOTIDE SEQUENCE</scope>
</reference>
<name>A0A812VDB0_9DINO</name>
<evidence type="ECO:0000313" key="3">
    <source>
        <dbReference type="Proteomes" id="UP000604046"/>
    </source>
</evidence>